<dbReference type="PANTHER" id="PTHR47326:SF1">
    <property type="entry name" value="HTH PSQ-TYPE DOMAIN-CONTAINING PROTEIN"/>
    <property type="match status" value="1"/>
</dbReference>
<dbReference type="Gene3D" id="3.30.420.10">
    <property type="entry name" value="Ribonuclease H-like superfamily/Ribonuclease H"/>
    <property type="match status" value="1"/>
</dbReference>
<gene>
    <name evidence="1" type="ORF">AVEN_235631_1</name>
</gene>
<sequence>MTVSLKDCALLVKLFYKNNDCAPVALQEFRTLKDMKKGVGPMTVQTDEGHFHLTGYVNTQNCRIWATENPLETQPVPLHPAKVNVWCGFTASYIIGPYCFKETGALGPVTVTGQRYECLLRNHVIPALQQRGCVDRIIFMQDGAPPQIANPVKQHFGNARIISRHFPTAWPSRSPDLNPCDFWLWGYLKDVVFSTQIAHLAEVKARIAQHILNVTPETLRSVVEHAVSGFQLFLKTVDSILNRFCTSLAKFKNQFDGCLLCGFWPQDN</sequence>
<dbReference type="GO" id="GO:0003676">
    <property type="term" value="F:nucleic acid binding"/>
    <property type="evidence" value="ECO:0007669"/>
    <property type="project" value="InterPro"/>
</dbReference>
<dbReference type="PANTHER" id="PTHR47326">
    <property type="entry name" value="TRANSPOSABLE ELEMENT TC3 TRANSPOSASE-LIKE PROTEIN"/>
    <property type="match status" value="1"/>
</dbReference>
<dbReference type="EMBL" id="BGPR01000103">
    <property type="protein sequence ID" value="GBL94545.1"/>
    <property type="molecule type" value="Genomic_DNA"/>
</dbReference>
<evidence type="ECO:0008006" key="3">
    <source>
        <dbReference type="Google" id="ProtNLM"/>
    </source>
</evidence>
<proteinExistence type="predicted"/>
<reference evidence="1 2" key="1">
    <citation type="journal article" date="2019" name="Sci. Rep.">
        <title>Orb-weaving spider Araneus ventricosus genome elucidates the spidroin gene catalogue.</title>
        <authorList>
            <person name="Kono N."/>
            <person name="Nakamura H."/>
            <person name="Ohtoshi R."/>
            <person name="Moran D.A.P."/>
            <person name="Shinohara A."/>
            <person name="Yoshida Y."/>
            <person name="Fujiwara M."/>
            <person name="Mori M."/>
            <person name="Tomita M."/>
            <person name="Arakawa K."/>
        </authorList>
    </citation>
    <scope>NUCLEOTIDE SEQUENCE [LARGE SCALE GENOMIC DNA]</scope>
</reference>
<evidence type="ECO:0000313" key="2">
    <source>
        <dbReference type="Proteomes" id="UP000499080"/>
    </source>
</evidence>
<dbReference type="Proteomes" id="UP000499080">
    <property type="component" value="Unassembled WGS sequence"/>
</dbReference>
<dbReference type="InterPro" id="IPR036397">
    <property type="entry name" value="RNaseH_sf"/>
</dbReference>
<dbReference type="OrthoDB" id="6436543at2759"/>
<evidence type="ECO:0000313" key="1">
    <source>
        <dbReference type="EMBL" id="GBL94545.1"/>
    </source>
</evidence>
<name>A0A4Y2BSY5_ARAVE</name>
<dbReference type="AlphaFoldDB" id="A0A4Y2BSY5"/>
<comment type="caution">
    <text evidence="1">The sequence shown here is derived from an EMBL/GenBank/DDBJ whole genome shotgun (WGS) entry which is preliminary data.</text>
</comment>
<keyword evidence="2" id="KW-1185">Reference proteome</keyword>
<accession>A0A4Y2BSY5</accession>
<protein>
    <recommendedName>
        <fullName evidence="3">Tc1-like transposase DDE domain-containing protein</fullName>
    </recommendedName>
</protein>
<organism evidence="1 2">
    <name type="scientific">Araneus ventricosus</name>
    <name type="common">Orbweaver spider</name>
    <name type="synonym">Epeira ventricosa</name>
    <dbReference type="NCBI Taxonomy" id="182803"/>
    <lineage>
        <taxon>Eukaryota</taxon>
        <taxon>Metazoa</taxon>
        <taxon>Ecdysozoa</taxon>
        <taxon>Arthropoda</taxon>
        <taxon>Chelicerata</taxon>
        <taxon>Arachnida</taxon>
        <taxon>Araneae</taxon>
        <taxon>Araneomorphae</taxon>
        <taxon>Entelegynae</taxon>
        <taxon>Araneoidea</taxon>
        <taxon>Araneidae</taxon>
        <taxon>Araneus</taxon>
    </lineage>
</organism>